<evidence type="ECO:0000313" key="10">
    <source>
        <dbReference type="Proteomes" id="UP000245383"/>
    </source>
</evidence>
<dbReference type="AlphaFoldDB" id="A0A2T9YQT9"/>
<evidence type="ECO:0000256" key="4">
    <source>
        <dbReference type="ARBA" id="ARBA00022884"/>
    </source>
</evidence>
<comment type="function">
    <text evidence="6 7">Required for proper 27S pre-rRNA processing and 60S ribosome subunit assembly.</text>
</comment>
<dbReference type="FunFam" id="2.30.130.10:FF:000002">
    <property type="entry name" value="60S ribosome subunit biogenesis protein NIP7 homolog"/>
    <property type="match status" value="1"/>
</dbReference>
<evidence type="ECO:0000313" key="9">
    <source>
        <dbReference type="EMBL" id="PVU94692.1"/>
    </source>
</evidence>
<feature type="domain" description="PUA" evidence="8">
    <location>
        <begin position="95"/>
        <end position="172"/>
    </location>
</feature>
<dbReference type="InterPro" id="IPR055359">
    <property type="entry name" value="Nip7_N_euk"/>
</dbReference>
<evidence type="ECO:0000256" key="1">
    <source>
        <dbReference type="ARBA" id="ARBA00004604"/>
    </source>
</evidence>
<dbReference type="InterPro" id="IPR040598">
    <property type="entry name" value="NIP7_N"/>
</dbReference>
<dbReference type="Pfam" id="PF17833">
    <property type="entry name" value="pre-PUA_NIP7"/>
    <property type="match status" value="1"/>
</dbReference>
<evidence type="ECO:0000259" key="8">
    <source>
        <dbReference type="SMART" id="SM00359"/>
    </source>
</evidence>
<protein>
    <recommendedName>
        <fullName evidence="7">60S ribosome subunit biogenesis protein NIP7</fullName>
    </recommendedName>
</protein>
<comment type="subcellular location">
    <subcellularLocation>
        <location evidence="1">Nucleus</location>
        <location evidence="1">Nucleolus</location>
    </subcellularLocation>
</comment>
<keyword evidence="4 7" id="KW-0694">RNA-binding</keyword>
<dbReference type="InterPro" id="IPR016686">
    <property type="entry name" value="Ribosomal_synth_fac_NIP7"/>
</dbReference>
<proteinExistence type="inferred from homology"/>
<comment type="subunit">
    <text evidence="7">Interacts with pre-ribosome complex.</text>
</comment>
<dbReference type="OrthoDB" id="27490at2759"/>
<reference evidence="9 10" key="1">
    <citation type="journal article" date="2018" name="MBio">
        <title>Comparative Genomics Reveals the Core Gene Toolbox for the Fungus-Insect Symbiosis.</title>
        <authorList>
            <person name="Wang Y."/>
            <person name="Stata M."/>
            <person name="Wang W."/>
            <person name="Stajich J.E."/>
            <person name="White M.M."/>
            <person name="Moncalvo J.M."/>
        </authorList>
    </citation>
    <scope>NUCLEOTIDE SEQUENCE [LARGE SCALE GENOMIC DNA]</scope>
    <source>
        <strain evidence="9 10">SWE-8-4</strain>
    </source>
</reference>
<evidence type="ECO:0000256" key="6">
    <source>
        <dbReference type="ARBA" id="ARBA00054591"/>
    </source>
</evidence>
<keyword evidence="5 7" id="KW-0539">Nucleus</keyword>
<evidence type="ECO:0000256" key="5">
    <source>
        <dbReference type="ARBA" id="ARBA00023242"/>
    </source>
</evidence>
<dbReference type="GO" id="GO:0003723">
    <property type="term" value="F:RNA binding"/>
    <property type="evidence" value="ECO:0007669"/>
    <property type="project" value="UniProtKB-KW"/>
</dbReference>
<dbReference type="Pfam" id="PF03657">
    <property type="entry name" value="UPF0113"/>
    <property type="match status" value="1"/>
</dbReference>
<dbReference type="GO" id="GO:0042255">
    <property type="term" value="P:ribosome assembly"/>
    <property type="evidence" value="ECO:0007669"/>
    <property type="project" value="InterPro"/>
</dbReference>
<evidence type="ECO:0000256" key="3">
    <source>
        <dbReference type="ARBA" id="ARBA00022517"/>
    </source>
</evidence>
<gene>
    <name evidence="9" type="ORF">BB561_002361</name>
</gene>
<dbReference type="SUPFAM" id="SSF88697">
    <property type="entry name" value="PUA domain-like"/>
    <property type="match status" value="1"/>
</dbReference>
<dbReference type="FunFam" id="3.10.450.220:FF:000001">
    <property type="entry name" value="60S ribosome subunit biogenesis protein NIP7 homolog"/>
    <property type="match status" value="1"/>
</dbReference>
<dbReference type="STRING" id="133385.A0A2T9YQT9"/>
<dbReference type="Proteomes" id="UP000245383">
    <property type="component" value="Unassembled WGS sequence"/>
</dbReference>
<organism evidence="9 10">
    <name type="scientific">Smittium simulii</name>
    <dbReference type="NCBI Taxonomy" id="133385"/>
    <lineage>
        <taxon>Eukaryota</taxon>
        <taxon>Fungi</taxon>
        <taxon>Fungi incertae sedis</taxon>
        <taxon>Zoopagomycota</taxon>
        <taxon>Kickxellomycotina</taxon>
        <taxon>Harpellomycetes</taxon>
        <taxon>Harpellales</taxon>
        <taxon>Legeriomycetaceae</taxon>
        <taxon>Smittium</taxon>
    </lineage>
</organism>
<name>A0A2T9YQT9_9FUNG</name>
<dbReference type="CDD" id="cd21146">
    <property type="entry name" value="Nip7_N_euk"/>
    <property type="match status" value="1"/>
</dbReference>
<dbReference type="SMART" id="SM00359">
    <property type="entry name" value="PUA"/>
    <property type="match status" value="1"/>
</dbReference>
<dbReference type="InterPro" id="IPR015947">
    <property type="entry name" value="PUA-like_sf"/>
</dbReference>
<dbReference type="GO" id="GO:0005730">
    <property type="term" value="C:nucleolus"/>
    <property type="evidence" value="ECO:0007669"/>
    <property type="project" value="UniProtKB-SubCell"/>
</dbReference>
<dbReference type="EMBL" id="MBFR01000079">
    <property type="protein sequence ID" value="PVU94692.1"/>
    <property type="molecule type" value="Genomic_DNA"/>
</dbReference>
<dbReference type="PROSITE" id="PS50890">
    <property type="entry name" value="PUA"/>
    <property type="match status" value="1"/>
</dbReference>
<comment type="similarity">
    <text evidence="2 7">Belongs to the NIP7 family.</text>
</comment>
<dbReference type="SUPFAM" id="SSF88802">
    <property type="entry name" value="Pre-PUA domain"/>
    <property type="match status" value="1"/>
</dbReference>
<accession>A0A2T9YQT9</accession>
<evidence type="ECO:0000256" key="7">
    <source>
        <dbReference type="PIRNR" id="PIRNR017190"/>
    </source>
</evidence>
<dbReference type="InterPro" id="IPR005155">
    <property type="entry name" value="UPF0113_PUA"/>
</dbReference>
<dbReference type="PIRSF" id="PIRSF017190">
    <property type="entry name" value="Rbsml_synth_fac_NIP7"/>
    <property type="match status" value="1"/>
</dbReference>
<dbReference type="InterPro" id="IPR002478">
    <property type="entry name" value="PUA"/>
</dbReference>
<dbReference type="CDD" id="cd21151">
    <property type="entry name" value="PUA_Nip7-like"/>
    <property type="match status" value="1"/>
</dbReference>
<dbReference type="InterPro" id="IPR036974">
    <property type="entry name" value="PUA_sf"/>
</dbReference>
<dbReference type="Gene3D" id="2.30.130.10">
    <property type="entry name" value="PUA domain"/>
    <property type="match status" value="1"/>
</dbReference>
<evidence type="ECO:0000256" key="2">
    <source>
        <dbReference type="ARBA" id="ARBA00009895"/>
    </source>
</evidence>
<sequence length="181" mass="20461">MRPLTEDETKTFFKKLSNYVGKNISSLIDRPDGMYCFRLHKNRVYYVREEIMKLAISVGSKNLISLGICFGKFNNSGKFRLHITSLVYIAQYSKYKVWVKSNGIMSFLYGNHILKAHVGKMSEDVPEHMGVVIYSLDSDTPLGFGATAKAATEVSKANPNAIIVYHQADAGEYLRDEDTLF</sequence>
<keyword evidence="3 7" id="KW-0690">Ribosome biogenesis</keyword>
<comment type="caution">
    <text evidence="9">The sequence shown here is derived from an EMBL/GenBank/DDBJ whole genome shotgun (WGS) entry which is preliminary data.</text>
</comment>
<keyword evidence="10" id="KW-1185">Reference proteome</keyword>
<dbReference type="Gene3D" id="3.10.450.220">
    <property type="match status" value="1"/>
</dbReference>